<dbReference type="AlphaFoldDB" id="A0A1L6RB85"/>
<evidence type="ECO:0000313" key="3">
    <source>
        <dbReference type="EMBL" id="APS41795.1"/>
    </source>
</evidence>
<dbReference type="KEGG" id="wjo:FOL01_0936"/>
<reference evidence="3 4" key="1">
    <citation type="submission" date="2016-02" db="EMBL/GenBank/DDBJ databases">
        <title>Complete Genome Sequence of Weissella jogaejeotgali FOL01.</title>
        <authorList>
            <person name="Lee J.-H."/>
            <person name="Ku H.-J."/>
        </authorList>
    </citation>
    <scope>NUCLEOTIDE SEQUENCE [LARGE SCALE GENOMIC DNA]</scope>
    <source>
        <strain evidence="3 4">FOL01</strain>
    </source>
</reference>
<keyword evidence="2" id="KW-1133">Transmembrane helix</keyword>
<feature type="compositionally biased region" description="Basic and acidic residues" evidence="1">
    <location>
        <begin position="11"/>
        <end position="35"/>
    </location>
</feature>
<keyword evidence="4" id="KW-1185">Reference proteome</keyword>
<proteinExistence type="predicted"/>
<gene>
    <name evidence="3" type="ORF">FOL01_0936</name>
</gene>
<keyword evidence="2" id="KW-0812">Transmembrane</keyword>
<evidence type="ECO:0000256" key="2">
    <source>
        <dbReference type="SAM" id="Phobius"/>
    </source>
</evidence>
<protein>
    <submittedName>
        <fullName evidence="3">Uncharacterized protein</fullName>
    </submittedName>
</protein>
<evidence type="ECO:0000256" key="1">
    <source>
        <dbReference type="SAM" id="MobiDB-lite"/>
    </source>
</evidence>
<feature type="transmembrane region" description="Helical" evidence="2">
    <location>
        <begin position="60"/>
        <end position="82"/>
    </location>
</feature>
<dbReference type="EMBL" id="CP014332">
    <property type="protein sequence ID" value="APS41795.1"/>
    <property type="molecule type" value="Genomic_DNA"/>
</dbReference>
<dbReference type="STRING" id="1631871.FOL01_0936"/>
<dbReference type="Proteomes" id="UP000185473">
    <property type="component" value="Chromosome"/>
</dbReference>
<feature type="region of interest" description="Disordered" evidence="1">
    <location>
        <begin position="1"/>
        <end position="51"/>
    </location>
</feature>
<keyword evidence="2" id="KW-0472">Membrane</keyword>
<name>A0A1L6RB85_9LACO</name>
<dbReference type="RefSeq" id="WP_075269622.1">
    <property type="nucleotide sequence ID" value="NZ_CP014332.1"/>
</dbReference>
<sequence length="84" mass="9683">MGFKQAQEPQQEEKQSKPIKEKIDRYKPKNIRSEAENDYQTYKETGDWPQRDPTVVSRTIRLLIAVVIIFLILGILLLVQAIGG</sequence>
<organism evidence="3 4">
    <name type="scientific">Weissella jogaejeotgali</name>
    <dbReference type="NCBI Taxonomy" id="1631871"/>
    <lineage>
        <taxon>Bacteria</taxon>
        <taxon>Bacillati</taxon>
        <taxon>Bacillota</taxon>
        <taxon>Bacilli</taxon>
        <taxon>Lactobacillales</taxon>
        <taxon>Lactobacillaceae</taxon>
        <taxon>Weissella</taxon>
    </lineage>
</organism>
<evidence type="ECO:0000313" key="4">
    <source>
        <dbReference type="Proteomes" id="UP000185473"/>
    </source>
</evidence>
<accession>A0A1L6RB85</accession>